<protein>
    <recommendedName>
        <fullName evidence="3">TsaA-like domain-containing protein</fullName>
    </recommendedName>
</protein>
<feature type="non-terminal residue" evidence="4">
    <location>
        <position position="62"/>
    </location>
</feature>
<dbReference type="InterPro" id="IPR036413">
    <property type="entry name" value="YaeB-like_sf"/>
</dbReference>
<feature type="domain" description="TsaA-like" evidence="3">
    <location>
        <begin position="3"/>
        <end position="62"/>
    </location>
</feature>
<sequence length="62" mass="7333">MKLKPIGYVSTRVGRRRYNGWRGVVSEIIIDTEYAEALEGLEEFSHIYVLFYLHEIKGEFRP</sequence>
<evidence type="ECO:0000259" key="3">
    <source>
        <dbReference type="PROSITE" id="PS51668"/>
    </source>
</evidence>
<gene>
    <name evidence="4" type="ORF">S01H1_77149</name>
</gene>
<evidence type="ECO:0000256" key="2">
    <source>
        <dbReference type="ARBA" id="ARBA00033753"/>
    </source>
</evidence>
<dbReference type="InterPro" id="IPR036414">
    <property type="entry name" value="YaeB_N_sf"/>
</dbReference>
<dbReference type="SUPFAM" id="SSF118196">
    <property type="entry name" value="YaeB-like"/>
    <property type="match status" value="1"/>
</dbReference>
<comment type="similarity">
    <text evidence="2">Belongs to the tRNA methyltransferase O family.</text>
</comment>
<reference evidence="4" key="1">
    <citation type="journal article" date="2014" name="Front. Microbiol.">
        <title>High frequency of phylogenetically diverse reductive dehalogenase-homologous genes in deep subseafloor sedimentary metagenomes.</title>
        <authorList>
            <person name="Kawai M."/>
            <person name="Futagami T."/>
            <person name="Toyoda A."/>
            <person name="Takaki Y."/>
            <person name="Nishi S."/>
            <person name="Hori S."/>
            <person name="Arai W."/>
            <person name="Tsubouchi T."/>
            <person name="Morono Y."/>
            <person name="Uchiyama I."/>
            <person name="Ito T."/>
            <person name="Fujiyama A."/>
            <person name="Inagaki F."/>
            <person name="Takami H."/>
        </authorList>
    </citation>
    <scope>NUCLEOTIDE SEQUENCE</scope>
    <source>
        <strain evidence="4">Expedition CK06-06</strain>
    </source>
</reference>
<dbReference type="Gene3D" id="2.40.30.70">
    <property type="entry name" value="YaeB-like"/>
    <property type="match status" value="1"/>
</dbReference>
<dbReference type="InterPro" id="IPR023370">
    <property type="entry name" value="TrmO-like_N"/>
</dbReference>
<evidence type="ECO:0000256" key="1">
    <source>
        <dbReference type="ARBA" id="ARBA00022691"/>
    </source>
</evidence>
<organism evidence="4">
    <name type="scientific">marine sediment metagenome</name>
    <dbReference type="NCBI Taxonomy" id="412755"/>
    <lineage>
        <taxon>unclassified sequences</taxon>
        <taxon>metagenomes</taxon>
        <taxon>ecological metagenomes</taxon>
    </lineage>
</organism>
<dbReference type="AlphaFoldDB" id="X0ZLK7"/>
<evidence type="ECO:0000313" key="4">
    <source>
        <dbReference type="EMBL" id="GAG49141.1"/>
    </source>
</evidence>
<comment type="caution">
    <text evidence="4">The sequence shown here is derived from an EMBL/GenBank/DDBJ whole genome shotgun (WGS) entry which is preliminary data.</text>
</comment>
<accession>X0ZLK7</accession>
<name>X0ZLK7_9ZZZZ</name>
<proteinExistence type="inferred from homology"/>
<keyword evidence="1" id="KW-0949">S-adenosyl-L-methionine</keyword>
<dbReference type="PROSITE" id="PS51668">
    <property type="entry name" value="TSAA_2"/>
    <property type="match status" value="1"/>
</dbReference>
<dbReference type="EMBL" id="BARS01051834">
    <property type="protein sequence ID" value="GAG49141.1"/>
    <property type="molecule type" value="Genomic_DNA"/>
</dbReference>